<keyword evidence="2" id="KW-0812">Transmembrane</keyword>
<dbReference type="GO" id="GO:0016020">
    <property type="term" value="C:membrane"/>
    <property type="evidence" value="ECO:0007669"/>
    <property type="project" value="InterPro"/>
</dbReference>
<evidence type="ECO:0000256" key="1">
    <source>
        <dbReference type="ARBA" id="ARBA00007362"/>
    </source>
</evidence>
<evidence type="ECO:0000313" key="4">
    <source>
        <dbReference type="EMBL" id="OAA90942.1"/>
    </source>
</evidence>
<accession>A0A162L4B4</accession>
<evidence type="ECO:0000259" key="3">
    <source>
        <dbReference type="Pfam" id="PF00892"/>
    </source>
</evidence>
<dbReference type="Proteomes" id="UP000077407">
    <property type="component" value="Unassembled WGS sequence"/>
</dbReference>
<evidence type="ECO:0000313" key="5">
    <source>
        <dbReference type="Proteomes" id="UP000077407"/>
    </source>
</evidence>
<feature type="transmembrane region" description="Helical" evidence="2">
    <location>
        <begin position="123"/>
        <end position="139"/>
    </location>
</feature>
<dbReference type="PATRIC" id="fig|1538.10.peg.1515"/>
<dbReference type="InterPro" id="IPR000620">
    <property type="entry name" value="EamA_dom"/>
</dbReference>
<organism evidence="4 5">
    <name type="scientific">Clostridium ljungdahlii</name>
    <dbReference type="NCBI Taxonomy" id="1538"/>
    <lineage>
        <taxon>Bacteria</taxon>
        <taxon>Bacillati</taxon>
        <taxon>Bacillota</taxon>
        <taxon>Clostridia</taxon>
        <taxon>Eubacteriales</taxon>
        <taxon>Clostridiaceae</taxon>
        <taxon>Clostridium</taxon>
    </lineage>
</organism>
<dbReference type="OrthoDB" id="2294582at2"/>
<dbReference type="SUPFAM" id="SSF103481">
    <property type="entry name" value="Multidrug resistance efflux transporter EmrE"/>
    <property type="match status" value="1"/>
</dbReference>
<keyword evidence="2" id="KW-0472">Membrane</keyword>
<comment type="caution">
    <text evidence="4">The sequence shown here is derived from an EMBL/GenBank/DDBJ whole genome shotgun (WGS) entry which is preliminary data.</text>
</comment>
<dbReference type="AlphaFoldDB" id="A0A162L4B4"/>
<dbReference type="Pfam" id="PF00892">
    <property type="entry name" value="EamA"/>
    <property type="match status" value="1"/>
</dbReference>
<proteinExistence type="inferred from homology"/>
<dbReference type="InterPro" id="IPR037185">
    <property type="entry name" value="EmrE-like"/>
</dbReference>
<evidence type="ECO:0000256" key="2">
    <source>
        <dbReference type="SAM" id="Phobius"/>
    </source>
</evidence>
<feature type="domain" description="EamA" evidence="3">
    <location>
        <begin position="8"/>
        <end position="140"/>
    </location>
</feature>
<dbReference type="Gene3D" id="1.10.3730.20">
    <property type="match status" value="1"/>
</dbReference>
<name>A0A162L4B4_9CLOT</name>
<feature type="transmembrane region" description="Helical" evidence="2">
    <location>
        <begin position="68"/>
        <end position="87"/>
    </location>
</feature>
<feature type="transmembrane region" description="Helical" evidence="2">
    <location>
        <begin position="33"/>
        <end position="53"/>
    </location>
</feature>
<dbReference type="EMBL" id="LITT01000009">
    <property type="protein sequence ID" value="OAA90942.1"/>
    <property type="molecule type" value="Genomic_DNA"/>
</dbReference>
<gene>
    <name evidence="4" type="ORF">WY13_01008</name>
</gene>
<dbReference type="RefSeq" id="WP_063554585.1">
    <property type="nucleotide sequence ID" value="NZ_LITT01000009.1"/>
</dbReference>
<protein>
    <submittedName>
        <fullName evidence="4">EamA-like transporter family protein</fullName>
    </submittedName>
</protein>
<feature type="transmembrane region" description="Helical" evidence="2">
    <location>
        <begin position="6"/>
        <end position="21"/>
    </location>
</feature>
<reference evidence="4 5" key="1">
    <citation type="journal article" date="2015" name="Biotechnol. Bioeng.">
        <title>Genome sequence and phenotypic characterization of Caulobacter segnis.</title>
        <authorList>
            <person name="Patel S."/>
            <person name="Fletcher B."/>
            <person name="Scott D.C."/>
            <person name="Ely B."/>
        </authorList>
    </citation>
    <scope>NUCLEOTIDE SEQUENCE [LARGE SCALE GENOMIC DNA]</scope>
    <source>
        <strain evidence="4 5">ERI-2</strain>
    </source>
</reference>
<comment type="similarity">
    <text evidence="1">Belongs to the EamA transporter family.</text>
</comment>
<sequence length="142" mass="15903">MFMYVFSVVLIIAANIFYNICQKSTPQRANPFIALFATYAIASIVTLILFHFSKTDKGFLGSIKDLNWTSIVLAFCIVGLEFGYIMAYRSGWSISVCPLVANSILAVLLIPIGIFIFKENFELNKLFGIIFCIIGLVLINRN</sequence>
<keyword evidence="2" id="KW-1133">Transmembrane helix</keyword>
<feature type="transmembrane region" description="Helical" evidence="2">
    <location>
        <begin position="99"/>
        <end position="117"/>
    </location>
</feature>